<dbReference type="Proteomes" id="UP000502005">
    <property type="component" value="Plasmid pNE1B"/>
</dbReference>
<feature type="compositionally biased region" description="Polar residues" evidence="1">
    <location>
        <begin position="1"/>
        <end position="21"/>
    </location>
</feature>
<dbReference type="RefSeq" id="WP_254711463.1">
    <property type="nucleotide sequence ID" value="NZ_CP024770.1"/>
</dbReference>
<reference evidence="2 3" key="1">
    <citation type="submission" date="2017-11" db="EMBL/GenBank/DDBJ databases">
        <title>Genome sequence of Pantoea cypripedii NE1.</title>
        <authorList>
            <person name="Nascimento F.X."/>
        </authorList>
    </citation>
    <scope>NUCLEOTIDE SEQUENCE [LARGE SCALE GENOMIC DNA]</scope>
    <source>
        <strain evidence="2 3">NE1</strain>
        <plasmid evidence="3">pne1b</plasmid>
    </source>
</reference>
<name>A0A6B9G9D0_PANCY</name>
<evidence type="ECO:0000313" key="2">
    <source>
        <dbReference type="EMBL" id="QGY33112.1"/>
    </source>
</evidence>
<sequence>MRDTQNQTQDVAGLSRNTDSANGHIDKIFDKEKVENQMAFAQGVQELAGKVAGDVSAYKLDAAEKEASDRLLKEDPKNAELSQQALHDKVLADPAYQAVAAE</sequence>
<evidence type="ECO:0000256" key="1">
    <source>
        <dbReference type="SAM" id="MobiDB-lite"/>
    </source>
</evidence>
<dbReference type="EMBL" id="CP024770">
    <property type="protein sequence ID" value="QGY33112.1"/>
    <property type="molecule type" value="Genomic_DNA"/>
</dbReference>
<dbReference type="AlphaFoldDB" id="A0A6B9G9D0"/>
<accession>A0A6B9G9D0</accession>
<feature type="region of interest" description="Disordered" evidence="1">
    <location>
        <begin position="1"/>
        <end position="24"/>
    </location>
</feature>
<geneLocation type="plasmid" evidence="3">
    <name>pne1b</name>
</geneLocation>
<proteinExistence type="predicted"/>
<gene>
    <name evidence="2" type="ORF">CUN67_29800</name>
</gene>
<evidence type="ECO:0000313" key="3">
    <source>
        <dbReference type="Proteomes" id="UP000502005"/>
    </source>
</evidence>
<protein>
    <submittedName>
        <fullName evidence="2">Uncharacterized protein</fullName>
    </submittedName>
</protein>
<organism evidence="2 3">
    <name type="scientific">Pantoea cypripedii</name>
    <name type="common">Pectobacterium cypripedii</name>
    <name type="synonym">Erwinia cypripedii</name>
    <dbReference type="NCBI Taxonomy" id="55209"/>
    <lineage>
        <taxon>Bacteria</taxon>
        <taxon>Pseudomonadati</taxon>
        <taxon>Pseudomonadota</taxon>
        <taxon>Gammaproteobacteria</taxon>
        <taxon>Enterobacterales</taxon>
        <taxon>Erwiniaceae</taxon>
        <taxon>Pantoea</taxon>
    </lineage>
</organism>
<keyword evidence="2" id="KW-0614">Plasmid</keyword>